<protein>
    <submittedName>
        <fullName evidence="1">Uncharacterized protein</fullName>
    </submittedName>
</protein>
<accession>A0A212LRL2</accession>
<proteinExistence type="predicted"/>
<dbReference type="EMBL" id="FMJE01000003">
    <property type="protein sequence ID" value="SCM80198.1"/>
    <property type="molecule type" value="Genomic_DNA"/>
</dbReference>
<sequence length="50" mass="5747">MQDQHDAFAYLFGKLVYFLYNLGKILTTLEKGVLSVCGLNLLRNFPHSTR</sequence>
<reference evidence="1" key="1">
    <citation type="submission" date="2016-08" db="EMBL/GenBank/DDBJ databases">
        <authorList>
            <person name="Seilhamer J.J."/>
        </authorList>
    </citation>
    <scope>NUCLEOTIDE SEQUENCE</scope>
    <source>
        <strain evidence="1">86</strain>
    </source>
</reference>
<gene>
    <name evidence="1" type="ORF">KL86SPO_30376</name>
</gene>
<evidence type="ECO:0000313" key="1">
    <source>
        <dbReference type="EMBL" id="SCM80198.1"/>
    </source>
</evidence>
<name>A0A212LRL2_9FIRM</name>
<dbReference type="AlphaFoldDB" id="A0A212LRL2"/>
<organism evidence="1">
    <name type="scientific">uncultured Sporomusa sp</name>
    <dbReference type="NCBI Taxonomy" id="307249"/>
    <lineage>
        <taxon>Bacteria</taxon>
        <taxon>Bacillati</taxon>
        <taxon>Bacillota</taxon>
        <taxon>Negativicutes</taxon>
        <taxon>Selenomonadales</taxon>
        <taxon>Sporomusaceae</taxon>
        <taxon>Sporomusa</taxon>
        <taxon>environmental samples</taxon>
    </lineage>
</organism>